<dbReference type="HOGENOM" id="CLU_829069_0_0_1"/>
<proteinExistence type="predicted"/>
<dbReference type="VEuPathDB" id="FungiDB:AN3998"/>
<feature type="compositionally biased region" description="Polar residues" evidence="1">
    <location>
        <begin position="129"/>
        <end position="143"/>
    </location>
</feature>
<feature type="compositionally biased region" description="Gly residues" evidence="1">
    <location>
        <begin position="18"/>
        <end position="28"/>
    </location>
</feature>
<dbReference type="EMBL" id="BN001302">
    <property type="protein sequence ID" value="CBF74920.1"/>
    <property type="molecule type" value="Genomic_DNA"/>
</dbReference>
<dbReference type="AlphaFoldDB" id="Q5B632"/>
<evidence type="ECO:0000313" key="3">
    <source>
        <dbReference type="Proteomes" id="UP000000560"/>
    </source>
</evidence>
<feature type="compositionally biased region" description="Basic and acidic residues" evidence="1">
    <location>
        <begin position="1"/>
        <end position="10"/>
    </location>
</feature>
<feature type="region of interest" description="Disordered" evidence="1">
    <location>
        <begin position="1"/>
        <end position="28"/>
    </location>
</feature>
<protein>
    <submittedName>
        <fullName evidence="2">Uncharacterized protein</fullName>
    </submittedName>
</protein>
<dbReference type="KEGG" id="ani:ANIA_03998"/>
<evidence type="ECO:0000313" key="2">
    <source>
        <dbReference type="EMBL" id="CBF74920.1"/>
    </source>
</evidence>
<reference evidence="3" key="1">
    <citation type="journal article" date="2005" name="Nature">
        <title>Sequencing of Aspergillus nidulans and comparative analysis with A. fumigatus and A. oryzae.</title>
        <authorList>
            <person name="Galagan J.E."/>
            <person name="Calvo S.E."/>
            <person name="Cuomo C."/>
            <person name="Ma L.J."/>
            <person name="Wortman J.R."/>
            <person name="Batzoglou S."/>
            <person name="Lee S.I."/>
            <person name="Basturkmen M."/>
            <person name="Spevak C.C."/>
            <person name="Clutterbuck J."/>
            <person name="Kapitonov V."/>
            <person name="Jurka J."/>
            <person name="Scazzocchio C."/>
            <person name="Farman M."/>
            <person name="Butler J."/>
            <person name="Purcell S."/>
            <person name="Harris S."/>
            <person name="Braus G.H."/>
            <person name="Draht O."/>
            <person name="Busch S."/>
            <person name="D'Enfert C."/>
            <person name="Bouchier C."/>
            <person name="Goldman G.H."/>
            <person name="Bell-Pedersen D."/>
            <person name="Griffiths-Jones S."/>
            <person name="Doonan J.H."/>
            <person name="Yu J."/>
            <person name="Vienken K."/>
            <person name="Pain A."/>
            <person name="Freitag M."/>
            <person name="Selker E.U."/>
            <person name="Archer D.B."/>
            <person name="Penalva M.A."/>
            <person name="Oakley B.R."/>
            <person name="Momany M."/>
            <person name="Tanaka T."/>
            <person name="Kumagai T."/>
            <person name="Asai K."/>
            <person name="Machida M."/>
            <person name="Nierman W.C."/>
            <person name="Denning D.W."/>
            <person name="Caddick M."/>
            <person name="Hynes M."/>
            <person name="Paoletti M."/>
            <person name="Fischer R."/>
            <person name="Miller B."/>
            <person name="Dyer P."/>
            <person name="Sachs M.S."/>
            <person name="Osmani S.A."/>
            <person name="Birren B.W."/>
        </authorList>
    </citation>
    <scope>NUCLEOTIDE SEQUENCE [LARGE SCALE GENOMIC DNA]</scope>
    <source>
        <strain evidence="3">FGSC A4 / ATCC 38163 / CBS 112.46 / NRRL 194 / M139</strain>
    </source>
</reference>
<reference evidence="3" key="2">
    <citation type="journal article" date="2009" name="Fungal Genet. Biol.">
        <title>The 2008 update of the Aspergillus nidulans genome annotation: a community effort.</title>
        <authorList>
            <person name="Wortman J.R."/>
            <person name="Gilsenan J.M."/>
            <person name="Joardar V."/>
            <person name="Deegan J."/>
            <person name="Clutterbuck J."/>
            <person name="Andersen M.R."/>
            <person name="Archer D."/>
            <person name="Bencina M."/>
            <person name="Braus G."/>
            <person name="Coutinho P."/>
            <person name="von Dohren H."/>
            <person name="Doonan J."/>
            <person name="Driessen A.J."/>
            <person name="Durek P."/>
            <person name="Espeso E."/>
            <person name="Fekete E."/>
            <person name="Flipphi M."/>
            <person name="Estrada C.G."/>
            <person name="Geysens S."/>
            <person name="Goldman G."/>
            <person name="de Groot P.W."/>
            <person name="Hansen K."/>
            <person name="Harris S.D."/>
            <person name="Heinekamp T."/>
            <person name="Helmstaedt K."/>
            <person name="Henrissat B."/>
            <person name="Hofmann G."/>
            <person name="Homan T."/>
            <person name="Horio T."/>
            <person name="Horiuchi H."/>
            <person name="James S."/>
            <person name="Jones M."/>
            <person name="Karaffa L."/>
            <person name="Karanyi Z."/>
            <person name="Kato M."/>
            <person name="Keller N."/>
            <person name="Kelly D.E."/>
            <person name="Kiel J.A."/>
            <person name="Kim J.M."/>
            <person name="van der Klei I.J."/>
            <person name="Klis F.M."/>
            <person name="Kovalchuk A."/>
            <person name="Krasevec N."/>
            <person name="Kubicek C.P."/>
            <person name="Liu B."/>
            <person name="Maccabe A."/>
            <person name="Meyer V."/>
            <person name="Mirabito P."/>
            <person name="Miskei M."/>
            <person name="Mos M."/>
            <person name="Mullins J."/>
            <person name="Nelson D.R."/>
            <person name="Nielsen J."/>
            <person name="Oakley B.R."/>
            <person name="Osmani S.A."/>
            <person name="Pakula T."/>
            <person name="Paszewski A."/>
            <person name="Paulsen I."/>
            <person name="Pilsyk S."/>
            <person name="Pocsi I."/>
            <person name="Punt P.J."/>
            <person name="Ram A.F."/>
            <person name="Ren Q."/>
            <person name="Robellet X."/>
            <person name="Robson G."/>
            <person name="Seiboth B."/>
            <person name="van Solingen P."/>
            <person name="Specht T."/>
            <person name="Sun J."/>
            <person name="Taheri-Talesh N."/>
            <person name="Takeshita N."/>
            <person name="Ussery D."/>
            <person name="vanKuyk P.A."/>
            <person name="Visser H."/>
            <person name="van de Vondervoort P.J."/>
            <person name="de Vries R.P."/>
            <person name="Walton J."/>
            <person name="Xiang X."/>
            <person name="Xiong Y."/>
            <person name="Zeng A.P."/>
            <person name="Brandt B.W."/>
            <person name="Cornell M.J."/>
            <person name="van den Hondel C.A."/>
            <person name="Visser J."/>
            <person name="Oliver S.G."/>
            <person name="Turner G."/>
        </authorList>
    </citation>
    <scope>GENOME REANNOTATION</scope>
    <source>
        <strain evidence="3">FGSC A4 / ATCC 38163 / CBS 112.46 / NRRL 194 / M139</strain>
    </source>
</reference>
<accession>C8V5S1</accession>
<dbReference type="InParanoid" id="Q5B632"/>
<dbReference type="GeneID" id="2873412"/>
<name>Q5B632_EMENI</name>
<dbReference type="OrthoDB" id="4725912at2759"/>
<dbReference type="OMA" id="WHTESMS"/>
<dbReference type="RefSeq" id="XP_661602.1">
    <property type="nucleotide sequence ID" value="XM_656510.2"/>
</dbReference>
<feature type="region of interest" description="Disordered" evidence="1">
    <location>
        <begin position="73"/>
        <end position="148"/>
    </location>
</feature>
<sequence>MNDYSEKDRGPISQGNHQGQGQGQGQGYGYGYDYCPHQYSYPQHGPAYNYAPGTQAQPAPGPAYNYNRPYNIPLPSYESHNQTGYGNRPSPPHSYGHQFQSYSGSGPHYQNTYSPSLHGGSGPMPGLYANTSAAASPMNQPNPVSRPGPQTLLFRKSPSAEKVIFIHPAGAPLTSPPLYCLSSSPDAEYVLARGSDPNNPTALVGKVKSHTFSSKFDMTVRGRTCALKGSTLGSTYKVDIPGTGSYKWHTDDFSSKMWLKDESKSVLATYDKTKEKRTWKKLLGGRDRQLTIHGSFDEFFIEVILLSFYAVKLAEEAADEMTEEILDAASGAAGA</sequence>
<keyword evidence="3" id="KW-1185">Reference proteome</keyword>
<dbReference type="Proteomes" id="UP000000560">
    <property type="component" value="Chromosome II"/>
</dbReference>
<organism evidence="2 3">
    <name type="scientific">Emericella nidulans (strain FGSC A4 / ATCC 38163 / CBS 112.46 / NRRL 194 / M139)</name>
    <name type="common">Aspergillus nidulans</name>
    <dbReference type="NCBI Taxonomy" id="227321"/>
    <lineage>
        <taxon>Eukaryota</taxon>
        <taxon>Fungi</taxon>
        <taxon>Dikarya</taxon>
        <taxon>Ascomycota</taxon>
        <taxon>Pezizomycotina</taxon>
        <taxon>Eurotiomycetes</taxon>
        <taxon>Eurotiomycetidae</taxon>
        <taxon>Eurotiales</taxon>
        <taxon>Aspergillaceae</taxon>
        <taxon>Aspergillus</taxon>
        <taxon>Aspergillus subgen. Nidulantes</taxon>
    </lineage>
</organism>
<feature type="compositionally biased region" description="Polar residues" evidence="1">
    <location>
        <begin position="97"/>
        <end position="115"/>
    </location>
</feature>
<accession>Q5B632</accession>
<evidence type="ECO:0000256" key="1">
    <source>
        <dbReference type="SAM" id="MobiDB-lite"/>
    </source>
</evidence>
<gene>
    <name evidence="2" type="ORF">ANIA_03998</name>
</gene>